<evidence type="ECO:0000313" key="2">
    <source>
        <dbReference type="Proteomes" id="UP001175228"/>
    </source>
</evidence>
<accession>A0AA39UUL6</accession>
<proteinExistence type="predicted"/>
<sequence>MLRIRINVQTPINAYKWPVPIPKDTSLELIRIEMLKLGAEYAWFDEVCLRPQGAPREDLRTDEWRLDVPTIGHVGLGRALSLKTGDLDNRRCWFNRAWTLQEISENSIIGGDTDDGPLKAVPIDGEGNFEDDVCLLRDVNCEGRMGGTGECDEGAISRRYALLVSCTWNQLQKMELPSTGNIYLYEEIMRLEEMDADWHDGFCVEKTYVRRLTVEDSKGASRRAEMCAEDDTGRTHTFKVVATHQYPIPEDSYILISDASTEMEYWIVG</sequence>
<reference evidence="1" key="1">
    <citation type="submission" date="2023-06" db="EMBL/GenBank/DDBJ databases">
        <authorList>
            <consortium name="Lawrence Berkeley National Laboratory"/>
            <person name="Ahrendt S."/>
            <person name="Sahu N."/>
            <person name="Indic B."/>
            <person name="Wong-Bajracharya J."/>
            <person name="Merenyi Z."/>
            <person name="Ke H.-M."/>
            <person name="Monk M."/>
            <person name="Kocsube S."/>
            <person name="Drula E."/>
            <person name="Lipzen A."/>
            <person name="Balint B."/>
            <person name="Henrissat B."/>
            <person name="Andreopoulos B."/>
            <person name="Martin F.M."/>
            <person name="Harder C.B."/>
            <person name="Rigling D."/>
            <person name="Ford K.L."/>
            <person name="Foster G.D."/>
            <person name="Pangilinan J."/>
            <person name="Papanicolaou A."/>
            <person name="Barry K."/>
            <person name="LaButti K."/>
            <person name="Viragh M."/>
            <person name="Koriabine M."/>
            <person name="Yan M."/>
            <person name="Riley R."/>
            <person name="Champramary S."/>
            <person name="Plett K.L."/>
            <person name="Tsai I.J."/>
            <person name="Slot J."/>
            <person name="Sipos G."/>
            <person name="Plett J."/>
            <person name="Nagy L.G."/>
            <person name="Grigoriev I.V."/>
        </authorList>
    </citation>
    <scope>NUCLEOTIDE SEQUENCE</scope>
    <source>
        <strain evidence="1">HWK02</strain>
    </source>
</reference>
<dbReference type="EMBL" id="JAUEPU010000024">
    <property type="protein sequence ID" value="KAK0493530.1"/>
    <property type="molecule type" value="Genomic_DNA"/>
</dbReference>
<evidence type="ECO:0000313" key="1">
    <source>
        <dbReference type="EMBL" id="KAK0493530.1"/>
    </source>
</evidence>
<name>A0AA39UUL6_9AGAR</name>
<evidence type="ECO:0008006" key="3">
    <source>
        <dbReference type="Google" id="ProtNLM"/>
    </source>
</evidence>
<dbReference type="AlphaFoldDB" id="A0AA39UUL6"/>
<dbReference type="Proteomes" id="UP001175228">
    <property type="component" value="Unassembled WGS sequence"/>
</dbReference>
<keyword evidence="2" id="KW-1185">Reference proteome</keyword>
<gene>
    <name evidence="1" type="ORF">EDD18DRAFT_1356451</name>
</gene>
<protein>
    <recommendedName>
        <fullName evidence="3">Heterokaryon incompatibility domain-containing protein</fullName>
    </recommendedName>
</protein>
<organism evidence="1 2">
    <name type="scientific">Armillaria luteobubalina</name>
    <dbReference type="NCBI Taxonomy" id="153913"/>
    <lineage>
        <taxon>Eukaryota</taxon>
        <taxon>Fungi</taxon>
        <taxon>Dikarya</taxon>
        <taxon>Basidiomycota</taxon>
        <taxon>Agaricomycotina</taxon>
        <taxon>Agaricomycetes</taxon>
        <taxon>Agaricomycetidae</taxon>
        <taxon>Agaricales</taxon>
        <taxon>Marasmiineae</taxon>
        <taxon>Physalacriaceae</taxon>
        <taxon>Armillaria</taxon>
    </lineage>
</organism>
<comment type="caution">
    <text evidence="1">The sequence shown here is derived from an EMBL/GenBank/DDBJ whole genome shotgun (WGS) entry which is preliminary data.</text>
</comment>